<proteinExistence type="predicted"/>
<reference evidence="1 2" key="1">
    <citation type="submission" date="2021-06" db="EMBL/GenBank/DDBJ databases">
        <authorList>
            <person name="Kallberg Y."/>
            <person name="Tangrot J."/>
            <person name="Rosling A."/>
        </authorList>
    </citation>
    <scope>NUCLEOTIDE SEQUENCE [LARGE SCALE GENOMIC DNA]</scope>
    <source>
        <strain evidence="1 2">120-4 pot B 10/14</strain>
    </source>
</reference>
<dbReference type="Proteomes" id="UP000789901">
    <property type="component" value="Unassembled WGS sequence"/>
</dbReference>
<gene>
    <name evidence="1" type="ORF">GMARGA_LOCUS1244</name>
</gene>
<comment type="caution">
    <text evidence="1">The sequence shown here is derived from an EMBL/GenBank/DDBJ whole genome shotgun (WGS) entry which is preliminary data.</text>
</comment>
<keyword evidence="2" id="KW-1185">Reference proteome</keyword>
<sequence length="46" mass="5429">MYFMKSYYLEINNLSNRQNTCQLQMSNNNALAVNVNVIIQIRAFRS</sequence>
<name>A0ABM8VYT1_GIGMA</name>
<dbReference type="EMBL" id="CAJVQB010000307">
    <property type="protein sequence ID" value="CAG8481144.1"/>
    <property type="molecule type" value="Genomic_DNA"/>
</dbReference>
<accession>A0ABM8VYT1</accession>
<evidence type="ECO:0000313" key="2">
    <source>
        <dbReference type="Proteomes" id="UP000789901"/>
    </source>
</evidence>
<protein>
    <submittedName>
        <fullName evidence="1">35090_t:CDS:1</fullName>
    </submittedName>
</protein>
<evidence type="ECO:0000313" key="1">
    <source>
        <dbReference type="EMBL" id="CAG8481144.1"/>
    </source>
</evidence>
<organism evidence="1 2">
    <name type="scientific">Gigaspora margarita</name>
    <dbReference type="NCBI Taxonomy" id="4874"/>
    <lineage>
        <taxon>Eukaryota</taxon>
        <taxon>Fungi</taxon>
        <taxon>Fungi incertae sedis</taxon>
        <taxon>Mucoromycota</taxon>
        <taxon>Glomeromycotina</taxon>
        <taxon>Glomeromycetes</taxon>
        <taxon>Diversisporales</taxon>
        <taxon>Gigasporaceae</taxon>
        <taxon>Gigaspora</taxon>
    </lineage>
</organism>